<feature type="compositionally biased region" description="Polar residues" evidence="6">
    <location>
        <begin position="10"/>
        <end position="22"/>
    </location>
</feature>
<proteinExistence type="inferred from homology"/>
<evidence type="ECO:0000313" key="8">
    <source>
        <dbReference type="Proteomes" id="UP001165060"/>
    </source>
</evidence>
<evidence type="ECO:0000313" key="7">
    <source>
        <dbReference type="EMBL" id="GMI37073.1"/>
    </source>
</evidence>
<organism evidence="7 8">
    <name type="scientific">Tetraparma gracilis</name>
    <dbReference type="NCBI Taxonomy" id="2962635"/>
    <lineage>
        <taxon>Eukaryota</taxon>
        <taxon>Sar</taxon>
        <taxon>Stramenopiles</taxon>
        <taxon>Ochrophyta</taxon>
        <taxon>Bolidophyceae</taxon>
        <taxon>Parmales</taxon>
        <taxon>Triparmaceae</taxon>
        <taxon>Tetraparma</taxon>
    </lineage>
</organism>
<evidence type="ECO:0000256" key="5">
    <source>
        <dbReference type="ARBA" id="ARBA00093456"/>
    </source>
</evidence>
<dbReference type="PANTHER" id="PTHR32086">
    <property type="entry name" value="FANCONI ANEMIA GROUP D2 PROTEIN"/>
    <property type="match status" value="1"/>
</dbReference>
<dbReference type="Proteomes" id="UP001165060">
    <property type="component" value="Unassembled WGS sequence"/>
</dbReference>
<protein>
    <submittedName>
        <fullName evidence="7">Uncharacterized protein</fullName>
    </submittedName>
</protein>
<feature type="non-terminal residue" evidence="7">
    <location>
        <position position="1013"/>
    </location>
</feature>
<sequence>MSKRPLEPSTALNSIAEGSTPSKLARGAPPSIQLAYDTARPCAVNALAECGLEMGGGGGAAEGYACSVPARALEASVSTMLARLSTLPSVDFEAVVVQDLCGIISGEDGVLTRMLLPLVTPPVPEGAPPARPATLIKVLLGSELLQSPLMLALLEKLPSLDPDDPAALRLSRRILGCIKMIDVIYDPDALSASVLECLTCCGGALQLDLIQLLPDLVPDHLADDTVNTLMELKADDPSLLLPILDAVGSLRLSPESLLSVTSETLEAMEAAEPAAMPAIVRFLVHSTAPASVPEIVGQLRLRFKIDCSDSKDDITTTSLSLDYLSQGFRYRSDLVSELFSVLSADVDIQGHGAADVYLLLSAFGSHKKATAACARKKAVNGTLSRVLVEDAIQHKGSKIEPLIASALGLADALLRAPEHAARVLGGALYAEIFAEFKQLKDRQEVVAQLTTHVGSGVESEVDEALLTLQMLTGEYRAVMVPFAPFLFSILDALSDLTISQVRRLFIVLFNVHEEGGGDNVLIVIRKYLSHASLPMKRIGIIGATAFVVVKSSKMRKDHRVGQGVAQDFTRRDEDSPDTEMQDANNAGAANVDSVAEDKKYREIEEVLLLAQKSCKNCIGLLYDELGLAIRGNQVAPTIKESILLKHSEFLEDIYIGEIPEPAEDSAPTAPVPPPPPIDGCPCELRFNVEKDPEEAPVFMKLMEFCSSSPNEDEPAADITALMPLLSLLSSCYDPRFGGEGLGEIDAAIGAPIQLPAESVAFDYQDMTDEDAKVAAVKATFHGVNWVRELLNSFVHDAAFPNLAITHPTNEGSVVTTEIRDKVVRRIGTLLEMEDDLMHMATYCDAFCPPGAPSLESAGFSRGGADGREDDIADLVLPPAPNTEDMDKEQAKEAKAEHRKIVRERRAAHKKLESELAKGENALKKVEVKKKLFLRERVMNALRPLSSHVVLALGFPTCSATPNSSDVSQVVGHTQQKLFGEHQVGNPLTERLFGMLHKCLEGSVEAKPMREGFG</sequence>
<comment type="similarity">
    <text evidence="5">Belongs to the Fanconi anemia protein FANCD2 family.</text>
</comment>
<evidence type="ECO:0000256" key="4">
    <source>
        <dbReference type="ARBA" id="ARBA00023242"/>
    </source>
</evidence>
<dbReference type="EMBL" id="BRYB01003457">
    <property type="protein sequence ID" value="GMI37073.1"/>
    <property type="molecule type" value="Genomic_DNA"/>
</dbReference>
<keyword evidence="3" id="KW-0832">Ubl conjugation</keyword>
<gene>
    <name evidence="7" type="ORF">TeGR_g5895</name>
</gene>
<feature type="region of interest" description="Disordered" evidence="6">
    <location>
        <begin position="562"/>
        <end position="591"/>
    </location>
</feature>
<evidence type="ECO:0000256" key="2">
    <source>
        <dbReference type="ARBA" id="ARBA00022499"/>
    </source>
</evidence>
<reference evidence="7 8" key="1">
    <citation type="journal article" date="2023" name="Commun. Biol.">
        <title>Genome analysis of Parmales, the sister group of diatoms, reveals the evolutionary specialization of diatoms from phago-mixotrophs to photoautotrophs.</title>
        <authorList>
            <person name="Ban H."/>
            <person name="Sato S."/>
            <person name="Yoshikawa S."/>
            <person name="Yamada K."/>
            <person name="Nakamura Y."/>
            <person name="Ichinomiya M."/>
            <person name="Sato N."/>
            <person name="Blanc-Mathieu R."/>
            <person name="Endo H."/>
            <person name="Kuwata A."/>
            <person name="Ogata H."/>
        </authorList>
    </citation>
    <scope>NUCLEOTIDE SEQUENCE [LARGE SCALE GENOMIC DNA]</scope>
</reference>
<name>A0ABQ6MZU5_9STRA</name>
<dbReference type="PANTHER" id="PTHR32086:SF0">
    <property type="entry name" value="FANCONI ANEMIA GROUP D2 PROTEIN"/>
    <property type="match status" value="1"/>
</dbReference>
<comment type="caution">
    <text evidence="7">The sequence shown here is derived from an EMBL/GenBank/DDBJ whole genome shotgun (WGS) entry which is preliminary data.</text>
</comment>
<accession>A0ABQ6MZU5</accession>
<keyword evidence="4" id="KW-0539">Nucleus</keyword>
<keyword evidence="8" id="KW-1185">Reference proteome</keyword>
<evidence type="ECO:0000256" key="1">
    <source>
        <dbReference type="ARBA" id="ARBA00004123"/>
    </source>
</evidence>
<evidence type="ECO:0000256" key="6">
    <source>
        <dbReference type="SAM" id="MobiDB-lite"/>
    </source>
</evidence>
<keyword evidence="2" id="KW-1017">Isopeptide bond</keyword>
<dbReference type="InterPro" id="IPR029448">
    <property type="entry name" value="FANCD2"/>
</dbReference>
<dbReference type="Pfam" id="PF14631">
    <property type="entry name" value="FancD2"/>
    <property type="match status" value="2"/>
</dbReference>
<comment type="subcellular location">
    <subcellularLocation>
        <location evidence="1">Nucleus</location>
    </subcellularLocation>
</comment>
<evidence type="ECO:0000256" key="3">
    <source>
        <dbReference type="ARBA" id="ARBA00022843"/>
    </source>
</evidence>
<feature type="region of interest" description="Disordered" evidence="6">
    <location>
        <begin position="1"/>
        <end position="27"/>
    </location>
</feature>